<evidence type="ECO:0000313" key="3">
    <source>
        <dbReference type="EMBL" id="EJK74537.1"/>
    </source>
</evidence>
<gene>
    <name evidence="3" type="ORF">THAOC_03778</name>
</gene>
<feature type="non-terminal residue" evidence="3">
    <location>
        <position position="383"/>
    </location>
</feature>
<feature type="region of interest" description="Disordered" evidence="1">
    <location>
        <begin position="272"/>
        <end position="313"/>
    </location>
</feature>
<feature type="compositionally biased region" description="Basic and acidic residues" evidence="1">
    <location>
        <begin position="107"/>
        <end position="124"/>
    </location>
</feature>
<evidence type="ECO:0000256" key="2">
    <source>
        <dbReference type="SAM" id="Phobius"/>
    </source>
</evidence>
<feature type="region of interest" description="Disordered" evidence="1">
    <location>
        <begin position="1"/>
        <end position="171"/>
    </location>
</feature>
<protein>
    <submittedName>
        <fullName evidence="3">Uncharacterized protein</fullName>
    </submittedName>
</protein>
<keyword evidence="2" id="KW-0472">Membrane</keyword>
<reference evidence="3 4" key="1">
    <citation type="journal article" date="2012" name="Genome Biol.">
        <title>Genome and low-iron response of an oceanic diatom adapted to chronic iron limitation.</title>
        <authorList>
            <person name="Lommer M."/>
            <person name="Specht M."/>
            <person name="Roy A.S."/>
            <person name="Kraemer L."/>
            <person name="Andreson R."/>
            <person name="Gutowska M.A."/>
            <person name="Wolf J."/>
            <person name="Bergner S.V."/>
            <person name="Schilhabel M.B."/>
            <person name="Klostermeier U.C."/>
            <person name="Beiko R.G."/>
            <person name="Rosenstiel P."/>
            <person name="Hippler M."/>
            <person name="Laroche J."/>
        </authorList>
    </citation>
    <scope>NUCLEOTIDE SEQUENCE [LARGE SCALE GENOMIC DNA]</scope>
    <source>
        <strain evidence="3 4">CCMP1005</strain>
    </source>
</reference>
<sequence length="383" mass="40209">MASEYASPDDYMVGMSTAGSSTPRPSPPNNVVPSQEATGDDTAAALLGQERTQGTVAAASTIPTLDVNGPSIVVDPGKETEGNVSDGPQLHGGPPGPPRFPLEYDDSLAKRVDGLERHSSDHADPPGPPPCFPDDSLAERADNEVERNRSDHAGDDASTARSTMGASDASAAEAAVLPSMVEDTELVEATATAELNPPSDGRSTSIAEAYRVEETETLREGTVYEAELAEPNVVLRFYQRKGFASVIIVVTLLLVGIAVTTVVLLSKNLPSDDKAETSSVATDLQIPSPTTNDPTVTVTNAPTSSPMRNLTSSPTTKWVSARLCPKWRAVDASSQAAGAGWSQKRNRLNLEKAFSIYGDTMVVGAKLDDDNGYGSGSAHVFVR</sequence>
<feature type="transmembrane region" description="Helical" evidence="2">
    <location>
        <begin position="242"/>
        <end position="265"/>
    </location>
</feature>
<accession>K0TPK0</accession>
<dbReference type="Proteomes" id="UP000266841">
    <property type="component" value="Unassembled WGS sequence"/>
</dbReference>
<name>K0TPK0_THAOC</name>
<dbReference type="Pfam" id="PF14312">
    <property type="entry name" value="FG-GAP_2"/>
    <property type="match status" value="1"/>
</dbReference>
<dbReference type="AlphaFoldDB" id="K0TPK0"/>
<dbReference type="InterPro" id="IPR013517">
    <property type="entry name" value="FG-GAP"/>
</dbReference>
<keyword evidence="2" id="KW-1133">Transmembrane helix</keyword>
<proteinExistence type="predicted"/>
<evidence type="ECO:0000313" key="4">
    <source>
        <dbReference type="Proteomes" id="UP000266841"/>
    </source>
</evidence>
<keyword evidence="2" id="KW-0812">Transmembrane</keyword>
<feature type="compositionally biased region" description="Low complexity" evidence="1">
    <location>
        <begin position="287"/>
        <end position="303"/>
    </location>
</feature>
<feature type="compositionally biased region" description="Polar residues" evidence="1">
    <location>
        <begin position="304"/>
        <end position="313"/>
    </location>
</feature>
<feature type="compositionally biased region" description="Basic and acidic residues" evidence="1">
    <location>
        <begin position="137"/>
        <end position="155"/>
    </location>
</feature>
<keyword evidence="4" id="KW-1185">Reference proteome</keyword>
<comment type="caution">
    <text evidence="3">The sequence shown here is derived from an EMBL/GenBank/DDBJ whole genome shotgun (WGS) entry which is preliminary data.</text>
</comment>
<dbReference type="EMBL" id="AGNL01003573">
    <property type="protein sequence ID" value="EJK74537.1"/>
    <property type="molecule type" value="Genomic_DNA"/>
</dbReference>
<organism evidence="3 4">
    <name type="scientific">Thalassiosira oceanica</name>
    <name type="common">Marine diatom</name>
    <dbReference type="NCBI Taxonomy" id="159749"/>
    <lineage>
        <taxon>Eukaryota</taxon>
        <taxon>Sar</taxon>
        <taxon>Stramenopiles</taxon>
        <taxon>Ochrophyta</taxon>
        <taxon>Bacillariophyta</taxon>
        <taxon>Coscinodiscophyceae</taxon>
        <taxon>Thalassiosirophycidae</taxon>
        <taxon>Thalassiosirales</taxon>
        <taxon>Thalassiosiraceae</taxon>
        <taxon>Thalassiosira</taxon>
    </lineage>
</organism>
<evidence type="ECO:0000256" key="1">
    <source>
        <dbReference type="SAM" id="MobiDB-lite"/>
    </source>
</evidence>